<reference evidence="1 2" key="1">
    <citation type="journal article" date="2024" name="Plant Biotechnol. J.">
        <title>Genome and CRISPR/Cas9 system of a widespread forest tree (Populus alba) in the world.</title>
        <authorList>
            <person name="Liu Y.J."/>
            <person name="Jiang P.F."/>
            <person name="Han X.M."/>
            <person name="Li X.Y."/>
            <person name="Wang H.M."/>
            <person name="Wang Y.J."/>
            <person name="Wang X.X."/>
            <person name="Zeng Q.Y."/>
        </authorList>
    </citation>
    <scope>NUCLEOTIDE SEQUENCE [LARGE SCALE GENOMIC DNA]</scope>
    <source>
        <strain evidence="2">cv. PAL-ZL1</strain>
    </source>
</reference>
<name>A0ACC4BET7_POPAL</name>
<sequence>MLEMDFAMVARPSIFLRLASSLVSGLDVWTERPTRKSSISKVKLGCSLSFDQNLKKTDECETDPREPLGLIGMTSPKAIPFLVGLNQSRVAICVLALERKGRRFPNIV</sequence>
<proteinExistence type="predicted"/>
<evidence type="ECO:0000313" key="2">
    <source>
        <dbReference type="Proteomes" id="UP000309997"/>
    </source>
</evidence>
<evidence type="ECO:0000313" key="1">
    <source>
        <dbReference type="EMBL" id="KAL3576934.1"/>
    </source>
</evidence>
<dbReference type="Proteomes" id="UP000309997">
    <property type="component" value="Unassembled WGS sequence"/>
</dbReference>
<gene>
    <name evidence="1" type="ORF">D5086_022217</name>
</gene>
<organism evidence="1 2">
    <name type="scientific">Populus alba</name>
    <name type="common">White poplar</name>
    <dbReference type="NCBI Taxonomy" id="43335"/>
    <lineage>
        <taxon>Eukaryota</taxon>
        <taxon>Viridiplantae</taxon>
        <taxon>Streptophyta</taxon>
        <taxon>Embryophyta</taxon>
        <taxon>Tracheophyta</taxon>
        <taxon>Spermatophyta</taxon>
        <taxon>Magnoliopsida</taxon>
        <taxon>eudicotyledons</taxon>
        <taxon>Gunneridae</taxon>
        <taxon>Pentapetalae</taxon>
        <taxon>rosids</taxon>
        <taxon>fabids</taxon>
        <taxon>Malpighiales</taxon>
        <taxon>Salicaceae</taxon>
        <taxon>Saliceae</taxon>
        <taxon>Populus</taxon>
    </lineage>
</organism>
<accession>A0ACC4BET7</accession>
<keyword evidence="2" id="KW-1185">Reference proteome</keyword>
<comment type="caution">
    <text evidence="1">The sequence shown here is derived from an EMBL/GenBank/DDBJ whole genome shotgun (WGS) entry which is preliminary data.</text>
</comment>
<protein>
    <submittedName>
        <fullName evidence="1">Uncharacterized protein</fullName>
    </submittedName>
</protein>
<dbReference type="EMBL" id="RCHU02000011">
    <property type="protein sequence ID" value="KAL3576934.1"/>
    <property type="molecule type" value="Genomic_DNA"/>
</dbReference>